<keyword evidence="2" id="KW-0560">Oxidoreductase</keyword>
<evidence type="ECO:0000313" key="4">
    <source>
        <dbReference type="EMBL" id="RMA73100.1"/>
    </source>
</evidence>
<protein>
    <submittedName>
        <fullName evidence="4">Nitroreductase</fullName>
    </submittedName>
</protein>
<sequence length="336" mass="39501">MIKQISKKILGIHNIYYLINLRLLLLNFKEDLKLFMRYSTVFRANNFKNKEALIILAYHSIEKGFLFKKIKPQFAKHRVIKLHSLLSDKQIISTIASSQIEVAYRVMCQYYEVHEDLKTNISEFYTQEQYDFYKSLIGYKNKSLFNSVVEYNRSEFYKKNNEDFESFSWSRKSVRNYTGAKIERNLIEKAISLASNAPSVCNRQASKVYLIENKSKIDEILKIQGGFTGYSENVVQLLIVTSDRNYFYTVGERNQFYIDGGIFLMNLLYALHFYKIANCPANWGKLIRDEKLLQNYVTLPQSEKIICMIPVGVAQNEFRITLSKRRSLKEIFKVID</sequence>
<dbReference type="GO" id="GO:0016491">
    <property type="term" value="F:oxidoreductase activity"/>
    <property type="evidence" value="ECO:0007669"/>
    <property type="project" value="UniProtKB-KW"/>
</dbReference>
<dbReference type="AlphaFoldDB" id="A0A3L9ZLH5"/>
<dbReference type="Proteomes" id="UP000280368">
    <property type="component" value="Unassembled WGS sequence"/>
</dbReference>
<dbReference type="PANTHER" id="PTHR43673">
    <property type="entry name" value="NAD(P)H NITROREDUCTASE YDGI-RELATED"/>
    <property type="match status" value="1"/>
</dbReference>
<feature type="domain" description="Nitroreductase" evidence="3">
    <location>
        <begin position="170"/>
        <end position="223"/>
    </location>
</feature>
<dbReference type="InterPro" id="IPR000415">
    <property type="entry name" value="Nitroreductase-like"/>
</dbReference>
<gene>
    <name evidence="4" type="ORF">BC961_2704</name>
</gene>
<evidence type="ECO:0000256" key="2">
    <source>
        <dbReference type="ARBA" id="ARBA00023002"/>
    </source>
</evidence>
<dbReference type="Gene3D" id="3.40.109.10">
    <property type="entry name" value="NADH Oxidase"/>
    <property type="match status" value="1"/>
</dbReference>
<name>A0A3L9ZLH5_9FLAO</name>
<dbReference type="EMBL" id="REFH01000011">
    <property type="protein sequence ID" value="RMA73100.1"/>
    <property type="molecule type" value="Genomic_DNA"/>
</dbReference>
<accession>A0A3L9ZLH5</accession>
<dbReference type="PANTHER" id="PTHR43673:SF10">
    <property type="entry name" value="NADH DEHYDROGENASE_NAD(P)H NITROREDUCTASE XCC3605-RELATED"/>
    <property type="match status" value="1"/>
</dbReference>
<keyword evidence="5" id="KW-1185">Reference proteome</keyword>
<evidence type="ECO:0000259" key="3">
    <source>
        <dbReference type="Pfam" id="PF00881"/>
    </source>
</evidence>
<organism evidence="4 5">
    <name type="scientific">Flavobacterium weaverense</name>
    <dbReference type="NCBI Taxonomy" id="271156"/>
    <lineage>
        <taxon>Bacteria</taxon>
        <taxon>Pseudomonadati</taxon>
        <taxon>Bacteroidota</taxon>
        <taxon>Flavobacteriia</taxon>
        <taxon>Flavobacteriales</taxon>
        <taxon>Flavobacteriaceae</taxon>
        <taxon>Flavobacterium</taxon>
    </lineage>
</organism>
<dbReference type="Pfam" id="PF00881">
    <property type="entry name" value="Nitroreductase"/>
    <property type="match status" value="1"/>
</dbReference>
<reference evidence="4 5" key="1">
    <citation type="submission" date="2018-10" db="EMBL/GenBank/DDBJ databases">
        <title>Genomic Encyclopedia of Archaeal and Bacterial Type Strains, Phase II (KMG-II): from individual species to whole genera.</title>
        <authorList>
            <person name="Goeker M."/>
        </authorList>
    </citation>
    <scope>NUCLEOTIDE SEQUENCE [LARGE SCALE GENOMIC DNA]</scope>
    <source>
        <strain evidence="4 5">DSM 19727</strain>
    </source>
</reference>
<evidence type="ECO:0000256" key="1">
    <source>
        <dbReference type="ARBA" id="ARBA00007118"/>
    </source>
</evidence>
<dbReference type="RefSeq" id="WP_121926273.1">
    <property type="nucleotide sequence ID" value="NZ_CBCSGA010000013.1"/>
</dbReference>
<comment type="similarity">
    <text evidence="1">Belongs to the nitroreductase family.</text>
</comment>
<proteinExistence type="inferred from homology"/>
<evidence type="ECO:0000313" key="5">
    <source>
        <dbReference type="Proteomes" id="UP000280368"/>
    </source>
</evidence>
<dbReference type="SUPFAM" id="SSF55469">
    <property type="entry name" value="FMN-dependent nitroreductase-like"/>
    <property type="match status" value="1"/>
</dbReference>
<comment type="caution">
    <text evidence="4">The sequence shown here is derived from an EMBL/GenBank/DDBJ whole genome shotgun (WGS) entry which is preliminary data.</text>
</comment>
<dbReference type="InterPro" id="IPR029479">
    <property type="entry name" value="Nitroreductase"/>
</dbReference>
<dbReference type="OrthoDB" id="9809288at2"/>